<evidence type="ECO:0000313" key="2">
    <source>
        <dbReference type="Proteomes" id="UP001204953"/>
    </source>
</evidence>
<comment type="caution">
    <text evidence="1">The sequence shown here is derived from an EMBL/GenBank/DDBJ whole genome shotgun (WGS) entry which is preliminary data.</text>
</comment>
<dbReference type="AlphaFoldDB" id="A0AAE3GWX3"/>
<evidence type="ECO:0000313" key="1">
    <source>
        <dbReference type="EMBL" id="MCP2732200.1"/>
    </source>
</evidence>
<dbReference type="RefSeq" id="WP_254014925.1">
    <property type="nucleotide sequence ID" value="NZ_JAMZMM010000507.1"/>
</dbReference>
<proteinExistence type="predicted"/>
<protein>
    <submittedName>
        <fullName evidence="1">Uncharacterized protein</fullName>
    </submittedName>
</protein>
<name>A0AAE3GWX3_9CYAN</name>
<organism evidence="1 2">
    <name type="scientific">Limnofasciculus baicalensis BBK-W-15</name>
    <dbReference type="NCBI Taxonomy" id="2699891"/>
    <lineage>
        <taxon>Bacteria</taxon>
        <taxon>Bacillati</taxon>
        <taxon>Cyanobacteriota</taxon>
        <taxon>Cyanophyceae</taxon>
        <taxon>Coleofasciculales</taxon>
        <taxon>Coleofasciculaceae</taxon>
        <taxon>Limnofasciculus</taxon>
        <taxon>Limnofasciculus baicalensis</taxon>
    </lineage>
</organism>
<dbReference type="Proteomes" id="UP001204953">
    <property type="component" value="Unassembled WGS sequence"/>
</dbReference>
<sequence length="206" mass="23433">MTSQPIQYQDCEDALSQIQGELLEALLISQEDCYPWNPSEPAAYTYFEELEAGFWLDYYPEEEELASNSQALFNQLHQCFSSVVLSSTDSLKSYLSERFATSCPQEWLDAIARQAQQVFHSNLSLADRLVQCVKPLLPNWSEDDLLLLARPWAYAMRSMPDKPTQSLASLVQPVEWTRLSVVEQVRFSLAVAHSALVQLENCTSEN</sequence>
<reference evidence="1" key="1">
    <citation type="submission" date="2022-06" db="EMBL/GenBank/DDBJ databases">
        <title>New cyanobacteria of genus Symplocastrum in benthos of Lake Baikal.</title>
        <authorList>
            <person name="Sorokovikova E."/>
            <person name="Tikhonova I."/>
            <person name="Krasnopeev A."/>
            <person name="Evseev P."/>
            <person name="Gladkikh A."/>
            <person name="Belykh O."/>
        </authorList>
    </citation>
    <scope>NUCLEOTIDE SEQUENCE</scope>
    <source>
        <strain evidence="1">BBK-W-15</strain>
    </source>
</reference>
<dbReference type="EMBL" id="JAMZMM010000507">
    <property type="protein sequence ID" value="MCP2732200.1"/>
    <property type="molecule type" value="Genomic_DNA"/>
</dbReference>
<accession>A0AAE3GWX3</accession>
<keyword evidence="2" id="KW-1185">Reference proteome</keyword>
<gene>
    <name evidence="1" type="ORF">NJ959_27595</name>
</gene>